<gene>
    <name evidence="1" type="ORF">K443DRAFT_592011</name>
</gene>
<protein>
    <submittedName>
        <fullName evidence="1">Uncharacterized protein</fullName>
    </submittedName>
</protein>
<name>A0A0C9WR69_9AGAR</name>
<dbReference type="AlphaFoldDB" id="A0A0C9WR69"/>
<accession>A0A0C9WR69</accession>
<organism evidence="1 2">
    <name type="scientific">Laccaria amethystina LaAM-08-1</name>
    <dbReference type="NCBI Taxonomy" id="1095629"/>
    <lineage>
        <taxon>Eukaryota</taxon>
        <taxon>Fungi</taxon>
        <taxon>Dikarya</taxon>
        <taxon>Basidiomycota</taxon>
        <taxon>Agaricomycotina</taxon>
        <taxon>Agaricomycetes</taxon>
        <taxon>Agaricomycetidae</taxon>
        <taxon>Agaricales</taxon>
        <taxon>Agaricineae</taxon>
        <taxon>Hydnangiaceae</taxon>
        <taxon>Laccaria</taxon>
    </lineage>
</organism>
<keyword evidence="2" id="KW-1185">Reference proteome</keyword>
<reference evidence="2" key="2">
    <citation type="submission" date="2015-01" db="EMBL/GenBank/DDBJ databases">
        <title>Evolutionary Origins and Diversification of the Mycorrhizal Mutualists.</title>
        <authorList>
            <consortium name="DOE Joint Genome Institute"/>
            <consortium name="Mycorrhizal Genomics Consortium"/>
            <person name="Kohler A."/>
            <person name="Kuo A."/>
            <person name="Nagy L.G."/>
            <person name="Floudas D."/>
            <person name="Copeland A."/>
            <person name="Barry K.W."/>
            <person name="Cichocki N."/>
            <person name="Veneault-Fourrey C."/>
            <person name="LaButti K."/>
            <person name="Lindquist E.A."/>
            <person name="Lipzen A."/>
            <person name="Lundell T."/>
            <person name="Morin E."/>
            <person name="Murat C."/>
            <person name="Riley R."/>
            <person name="Ohm R."/>
            <person name="Sun H."/>
            <person name="Tunlid A."/>
            <person name="Henrissat B."/>
            <person name="Grigoriev I.V."/>
            <person name="Hibbett D.S."/>
            <person name="Martin F."/>
        </authorList>
    </citation>
    <scope>NUCLEOTIDE SEQUENCE [LARGE SCALE GENOMIC DNA]</scope>
    <source>
        <strain evidence="2">LaAM-08-1</strain>
    </source>
</reference>
<proteinExistence type="predicted"/>
<evidence type="ECO:0000313" key="1">
    <source>
        <dbReference type="EMBL" id="KIK00955.1"/>
    </source>
</evidence>
<sequence length="72" mass="8181">MPPCKSPNKRMYAKTAHMHMIQIPGRSKYENPAQASRSKNGRICFRRIGRARKVNSPKTTVTPKLISIDEKA</sequence>
<evidence type="ECO:0000313" key="2">
    <source>
        <dbReference type="Proteomes" id="UP000054477"/>
    </source>
</evidence>
<dbReference type="HOGENOM" id="CLU_2722631_0_0_1"/>
<dbReference type="Proteomes" id="UP000054477">
    <property type="component" value="Unassembled WGS sequence"/>
</dbReference>
<dbReference type="EMBL" id="KN838615">
    <property type="protein sequence ID" value="KIK00955.1"/>
    <property type="molecule type" value="Genomic_DNA"/>
</dbReference>
<reference evidence="1 2" key="1">
    <citation type="submission" date="2014-04" db="EMBL/GenBank/DDBJ databases">
        <authorList>
            <consortium name="DOE Joint Genome Institute"/>
            <person name="Kuo A."/>
            <person name="Kohler A."/>
            <person name="Nagy L.G."/>
            <person name="Floudas D."/>
            <person name="Copeland A."/>
            <person name="Barry K.W."/>
            <person name="Cichocki N."/>
            <person name="Veneault-Fourrey C."/>
            <person name="LaButti K."/>
            <person name="Lindquist E.A."/>
            <person name="Lipzen A."/>
            <person name="Lundell T."/>
            <person name="Morin E."/>
            <person name="Murat C."/>
            <person name="Sun H."/>
            <person name="Tunlid A."/>
            <person name="Henrissat B."/>
            <person name="Grigoriev I.V."/>
            <person name="Hibbett D.S."/>
            <person name="Martin F."/>
            <person name="Nordberg H.P."/>
            <person name="Cantor M.N."/>
            <person name="Hua S.X."/>
        </authorList>
    </citation>
    <scope>NUCLEOTIDE SEQUENCE [LARGE SCALE GENOMIC DNA]</scope>
    <source>
        <strain evidence="1 2">LaAM-08-1</strain>
    </source>
</reference>